<accession>A0ABN9XS15</accession>
<evidence type="ECO:0000256" key="6">
    <source>
        <dbReference type="ARBA" id="ARBA00022840"/>
    </source>
</evidence>
<dbReference type="InterPro" id="IPR000719">
    <property type="entry name" value="Prot_kinase_dom"/>
</dbReference>
<evidence type="ECO:0000256" key="4">
    <source>
        <dbReference type="ARBA" id="ARBA00022741"/>
    </source>
</evidence>
<feature type="domain" description="Protein kinase" evidence="10">
    <location>
        <begin position="1"/>
        <end position="76"/>
    </location>
</feature>
<evidence type="ECO:0000313" key="11">
    <source>
        <dbReference type="EMBL" id="CAK0902129.1"/>
    </source>
</evidence>
<evidence type="ECO:0000256" key="8">
    <source>
        <dbReference type="ARBA" id="ARBA00048679"/>
    </source>
</evidence>
<reference evidence="11" key="1">
    <citation type="submission" date="2023-10" db="EMBL/GenBank/DDBJ databases">
        <authorList>
            <person name="Chen Y."/>
            <person name="Shah S."/>
            <person name="Dougan E. K."/>
            <person name="Thang M."/>
            <person name="Chan C."/>
        </authorList>
    </citation>
    <scope>NUCLEOTIDE SEQUENCE [LARGE SCALE GENOMIC DNA]</scope>
</reference>
<dbReference type="PANTHER" id="PTHR43671">
    <property type="entry name" value="SERINE/THREONINE-PROTEIN KINASE NEK"/>
    <property type="match status" value="1"/>
</dbReference>
<proteinExistence type="predicted"/>
<organism evidence="11 12">
    <name type="scientific">Prorocentrum cordatum</name>
    <dbReference type="NCBI Taxonomy" id="2364126"/>
    <lineage>
        <taxon>Eukaryota</taxon>
        <taxon>Sar</taxon>
        <taxon>Alveolata</taxon>
        <taxon>Dinophyceae</taxon>
        <taxon>Prorocentrales</taxon>
        <taxon>Prorocentraceae</taxon>
        <taxon>Prorocentrum</taxon>
    </lineage>
</organism>
<dbReference type="PANTHER" id="PTHR43671:SF98">
    <property type="entry name" value="SERINE_THREONINE-PROTEIN KINASE NEK11"/>
    <property type="match status" value="1"/>
</dbReference>
<comment type="catalytic activity">
    <reaction evidence="8">
        <text>L-seryl-[protein] + ATP = O-phospho-L-seryl-[protein] + ADP + H(+)</text>
        <dbReference type="Rhea" id="RHEA:17989"/>
        <dbReference type="Rhea" id="RHEA-COMP:9863"/>
        <dbReference type="Rhea" id="RHEA-COMP:11604"/>
        <dbReference type="ChEBI" id="CHEBI:15378"/>
        <dbReference type="ChEBI" id="CHEBI:29999"/>
        <dbReference type="ChEBI" id="CHEBI:30616"/>
        <dbReference type="ChEBI" id="CHEBI:83421"/>
        <dbReference type="ChEBI" id="CHEBI:456216"/>
        <dbReference type="EC" id="2.7.11.1"/>
    </reaction>
</comment>
<evidence type="ECO:0000256" key="2">
    <source>
        <dbReference type="ARBA" id="ARBA00022527"/>
    </source>
</evidence>
<protein>
    <recommendedName>
        <fullName evidence="1">non-specific serine/threonine protein kinase</fullName>
        <ecNumber evidence="1">2.7.11.1</ecNumber>
    </recommendedName>
</protein>
<dbReference type="Gene3D" id="1.10.510.10">
    <property type="entry name" value="Transferase(Phosphotransferase) domain 1"/>
    <property type="match status" value="1"/>
</dbReference>
<comment type="caution">
    <text evidence="11">The sequence shown here is derived from an EMBL/GenBank/DDBJ whole genome shotgun (WGS) entry which is preliminary data.</text>
</comment>
<keyword evidence="12" id="KW-1185">Reference proteome</keyword>
<keyword evidence="5" id="KW-0418">Kinase</keyword>
<dbReference type="SUPFAM" id="SSF56112">
    <property type="entry name" value="Protein kinase-like (PK-like)"/>
    <property type="match status" value="1"/>
</dbReference>
<comment type="catalytic activity">
    <reaction evidence="7">
        <text>L-threonyl-[protein] + ATP = O-phospho-L-threonyl-[protein] + ADP + H(+)</text>
        <dbReference type="Rhea" id="RHEA:46608"/>
        <dbReference type="Rhea" id="RHEA-COMP:11060"/>
        <dbReference type="Rhea" id="RHEA-COMP:11605"/>
        <dbReference type="ChEBI" id="CHEBI:15378"/>
        <dbReference type="ChEBI" id="CHEBI:30013"/>
        <dbReference type="ChEBI" id="CHEBI:30616"/>
        <dbReference type="ChEBI" id="CHEBI:61977"/>
        <dbReference type="ChEBI" id="CHEBI:456216"/>
        <dbReference type="EC" id="2.7.11.1"/>
    </reaction>
</comment>
<gene>
    <name evidence="11" type="ORF">PCOR1329_LOCUS78838</name>
</gene>
<evidence type="ECO:0000256" key="1">
    <source>
        <dbReference type="ARBA" id="ARBA00012513"/>
    </source>
</evidence>
<dbReference type="EMBL" id="CAUYUJ010021026">
    <property type="protein sequence ID" value="CAK0902129.1"/>
    <property type="molecule type" value="Genomic_DNA"/>
</dbReference>
<evidence type="ECO:0000259" key="10">
    <source>
        <dbReference type="PROSITE" id="PS50011"/>
    </source>
</evidence>
<dbReference type="InterPro" id="IPR050660">
    <property type="entry name" value="NEK_Ser/Thr_kinase"/>
</dbReference>
<keyword evidence="3" id="KW-0808">Transferase</keyword>
<feature type="region of interest" description="Disordered" evidence="9">
    <location>
        <begin position="119"/>
        <end position="175"/>
    </location>
</feature>
<keyword evidence="2" id="KW-0723">Serine/threonine-protein kinase</keyword>
<dbReference type="PROSITE" id="PS50011">
    <property type="entry name" value="PROTEIN_KINASE_DOM"/>
    <property type="match status" value="1"/>
</dbReference>
<dbReference type="Proteomes" id="UP001189429">
    <property type="component" value="Unassembled WGS sequence"/>
</dbReference>
<feature type="compositionally biased region" description="Basic and acidic residues" evidence="9">
    <location>
        <begin position="162"/>
        <end position="175"/>
    </location>
</feature>
<dbReference type="EC" id="2.7.11.1" evidence="1"/>
<evidence type="ECO:0000256" key="5">
    <source>
        <dbReference type="ARBA" id="ARBA00022777"/>
    </source>
</evidence>
<evidence type="ECO:0000256" key="7">
    <source>
        <dbReference type="ARBA" id="ARBA00047899"/>
    </source>
</evidence>
<name>A0ABN9XS15_9DINO</name>
<dbReference type="InterPro" id="IPR011009">
    <property type="entry name" value="Kinase-like_dom_sf"/>
</dbReference>
<evidence type="ECO:0000313" key="12">
    <source>
        <dbReference type="Proteomes" id="UP001189429"/>
    </source>
</evidence>
<keyword evidence="4" id="KW-0547">Nucleotide-binding</keyword>
<evidence type="ECO:0000256" key="9">
    <source>
        <dbReference type="SAM" id="MobiDB-lite"/>
    </source>
</evidence>
<sequence length="243" mass="25168">MWAIGVILYELMALRLPFRAESLLAVVYQIAFTSHDEAPLRDSGRPDPLVALVALLLSKEPSARPGAGDLLADSRLWTALSEEAAHQAATEACVRAQASSPARGGPDVSGLAARAGRPRLCVRGRPGGGEVAAAGRRRGPGLAGGGRAGGRRASGGSRPRARHDSGPRPLSERELWDELRRTRHDSDTVPLGRYDALLERLRSAGLAVDGPAGRHTVGCLAPAGAARGGPQGLGPGRAATVGQ</sequence>
<evidence type="ECO:0000256" key="3">
    <source>
        <dbReference type="ARBA" id="ARBA00022679"/>
    </source>
</evidence>
<keyword evidence="6" id="KW-0067">ATP-binding</keyword>